<evidence type="ECO:0000313" key="1">
    <source>
        <dbReference type="EMBL" id="NMP31054.1"/>
    </source>
</evidence>
<name>A0A7Y0Q5J1_9GAMM</name>
<dbReference type="EMBL" id="JABBXH010000002">
    <property type="protein sequence ID" value="NMP31054.1"/>
    <property type="molecule type" value="Genomic_DNA"/>
</dbReference>
<dbReference type="AlphaFoldDB" id="A0A7Y0Q5J1"/>
<keyword evidence="2" id="KW-1185">Reference proteome</keyword>
<dbReference type="Proteomes" id="UP000568664">
    <property type="component" value="Unassembled WGS sequence"/>
</dbReference>
<reference evidence="1 2" key="1">
    <citation type="submission" date="2020-04" db="EMBL/GenBank/DDBJ databases">
        <title>Thalassotalea sp. M1531, isolated from the surface of marine red alga.</title>
        <authorList>
            <person name="Pang L."/>
            <person name="Lu D.-C."/>
        </authorList>
    </citation>
    <scope>NUCLEOTIDE SEQUENCE [LARGE SCALE GENOMIC DNA]</scope>
    <source>
        <strain evidence="1 2">M1531</strain>
    </source>
</reference>
<protein>
    <submittedName>
        <fullName evidence="1">Uncharacterized protein</fullName>
    </submittedName>
</protein>
<gene>
    <name evidence="1" type="ORF">HII17_05700</name>
</gene>
<sequence>MARIFVSTSPKELSDLELAEHANELSGYIKGNKIVGALMLISGGVLAYYTGSISYYSCLFGLGSGFFMAQGRLSVLAERIKRLEKQLEY</sequence>
<organism evidence="1 2">
    <name type="scientific">Thalassotalea algicola</name>
    <dbReference type="NCBI Taxonomy" id="2716224"/>
    <lineage>
        <taxon>Bacteria</taxon>
        <taxon>Pseudomonadati</taxon>
        <taxon>Pseudomonadota</taxon>
        <taxon>Gammaproteobacteria</taxon>
        <taxon>Alteromonadales</taxon>
        <taxon>Colwelliaceae</taxon>
        <taxon>Thalassotalea</taxon>
    </lineage>
</organism>
<proteinExistence type="predicted"/>
<evidence type="ECO:0000313" key="2">
    <source>
        <dbReference type="Proteomes" id="UP000568664"/>
    </source>
</evidence>
<dbReference type="RefSeq" id="WP_169074397.1">
    <property type="nucleotide sequence ID" value="NZ_JABBXH010000002.1"/>
</dbReference>
<accession>A0A7Y0Q5J1</accession>
<comment type="caution">
    <text evidence="1">The sequence shown here is derived from an EMBL/GenBank/DDBJ whole genome shotgun (WGS) entry which is preliminary data.</text>
</comment>